<evidence type="ECO:0000256" key="11">
    <source>
        <dbReference type="ARBA" id="ARBA00023128"/>
    </source>
</evidence>
<evidence type="ECO:0000256" key="8">
    <source>
        <dbReference type="ARBA" id="ARBA00022837"/>
    </source>
</evidence>
<evidence type="ECO:0000256" key="1">
    <source>
        <dbReference type="ARBA" id="ARBA00004273"/>
    </source>
</evidence>
<dbReference type="GO" id="GO:0036444">
    <property type="term" value="P:calcium import into the mitochondrion"/>
    <property type="evidence" value="ECO:0007669"/>
    <property type="project" value="TreeGrafter"/>
</dbReference>
<evidence type="ECO:0000256" key="9">
    <source>
        <dbReference type="ARBA" id="ARBA00022946"/>
    </source>
</evidence>
<dbReference type="GO" id="GO:0005509">
    <property type="term" value="F:calcium ion binding"/>
    <property type="evidence" value="ECO:0007669"/>
    <property type="project" value="InterPro"/>
</dbReference>
<evidence type="ECO:0000256" key="6">
    <source>
        <dbReference type="ARBA" id="ARBA00022737"/>
    </source>
</evidence>
<keyword evidence="10" id="KW-0406">Ion transport</keyword>
<dbReference type="SMART" id="SM00054">
    <property type="entry name" value="EFh"/>
    <property type="match status" value="3"/>
</dbReference>
<dbReference type="InterPro" id="IPR039800">
    <property type="entry name" value="MICU1/2/3"/>
</dbReference>
<keyword evidence="17" id="KW-1185">Reference proteome</keyword>
<organism evidence="16 17">
    <name type="scientific">Caulochytrium protostelioides</name>
    <dbReference type="NCBI Taxonomy" id="1555241"/>
    <lineage>
        <taxon>Eukaryota</taxon>
        <taxon>Fungi</taxon>
        <taxon>Fungi incertae sedis</taxon>
        <taxon>Chytridiomycota</taxon>
        <taxon>Chytridiomycota incertae sedis</taxon>
        <taxon>Chytridiomycetes</taxon>
        <taxon>Caulochytriales</taxon>
        <taxon>Caulochytriaceae</taxon>
        <taxon>Caulochytrium</taxon>
    </lineage>
</organism>
<name>A0A4V1IUT1_9FUNG</name>
<evidence type="ECO:0000256" key="10">
    <source>
        <dbReference type="ARBA" id="ARBA00023065"/>
    </source>
</evidence>
<evidence type="ECO:0000256" key="4">
    <source>
        <dbReference type="ARBA" id="ARBA00022568"/>
    </source>
</evidence>
<keyword evidence="5" id="KW-0479">Metal-binding</keyword>
<evidence type="ECO:0000256" key="13">
    <source>
        <dbReference type="ARBA" id="ARBA00038333"/>
    </source>
</evidence>
<dbReference type="PANTHER" id="PTHR12294:SF1">
    <property type="entry name" value="CALCIUM UPTAKE PROTEIN 1, MITOCHONDRIAL"/>
    <property type="match status" value="1"/>
</dbReference>
<dbReference type="PANTHER" id="PTHR12294">
    <property type="entry name" value="EF HAND DOMAIN FAMILY A1,A2-RELATED"/>
    <property type="match status" value="1"/>
</dbReference>
<dbReference type="EMBL" id="ML014165">
    <property type="protein sequence ID" value="RKP01639.1"/>
    <property type="molecule type" value="Genomic_DNA"/>
</dbReference>
<keyword evidence="7" id="KW-0999">Mitochondrion inner membrane</keyword>
<keyword evidence="8" id="KW-0106">Calcium</keyword>
<dbReference type="STRING" id="1555241.A0A4V1IUT1"/>
<keyword evidence="9" id="KW-0809">Transit peptide</keyword>
<proteinExistence type="inferred from homology"/>
<sequence>MVFRPLRLASRRTQRLAALAGAGTLAAAATGGAVIVWARSADATATPDRAAAATAAPLAQLRARWHAWIAPPPVYADASALPRSSSSGGGEAPADGVRTTKPGSALAVHADEETDAADSPYVRWKKNRIGLYENRLRALSHPIKVFNYFATVTVDGETYMTVRDFIRSILPYRDNIHGHDALEAASAFFALADSNEDGLISFPEYMTFLTLLATPPYHWKLAFRLFDLDGNGQVTQSEFDRLMVRATSDLGVGKAMGSQEKASLAARNRGGHSGLYKLFFGADGAGVLTWDDFALFMRQLNRHILALEFSQLAPTHAAPRVGVSGEPLGAETATISMRDWALSQLHYAPAHKLPALLERVERISDAYPERVTFEQFCAFDSMIQTRLHDLGTAYRFYNAAGPGFTRSDFRRIIRAVAKLDLTPSQVDVIFTLFDDNGDGHLDFDEWYTIVLKGRQGRNLTACRDTGTVEYLKSVWRCVRQPEAV</sequence>
<keyword evidence="6" id="KW-0677">Repeat</keyword>
<evidence type="ECO:0000256" key="7">
    <source>
        <dbReference type="ARBA" id="ARBA00022792"/>
    </source>
</evidence>
<evidence type="ECO:0000313" key="16">
    <source>
        <dbReference type="EMBL" id="RKP01639.1"/>
    </source>
</evidence>
<evidence type="ECO:0000256" key="14">
    <source>
        <dbReference type="SAM" id="MobiDB-lite"/>
    </source>
</evidence>
<dbReference type="SUPFAM" id="SSF47473">
    <property type="entry name" value="EF-hand"/>
    <property type="match status" value="2"/>
</dbReference>
<dbReference type="GO" id="GO:0005758">
    <property type="term" value="C:mitochondrial intermembrane space"/>
    <property type="evidence" value="ECO:0007669"/>
    <property type="project" value="UniProtKB-SubCell"/>
</dbReference>
<reference evidence="17" key="1">
    <citation type="journal article" date="2018" name="Nat. Microbiol.">
        <title>Leveraging single-cell genomics to expand the fungal tree of life.</title>
        <authorList>
            <person name="Ahrendt S.R."/>
            <person name="Quandt C.A."/>
            <person name="Ciobanu D."/>
            <person name="Clum A."/>
            <person name="Salamov A."/>
            <person name="Andreopoulos B."/>
            <person name="Cheng J.F."/>
            <person name="Woyke T."/>
            <person name="Pelin A."/>
            <person name="Henrissat B."/>
            <person name="Reynolds N.K."/>
            <person name="Benny G.L."/>
            <person name="Smith M.E."/>
            <person name="James T.Y."/>
            <person name="Grigoriev I.V."/>
        </authorList>
    </citation>
    <scope>NUCLEOTIDE SEQUENCE [LARGE SCALE GENOMIC DNA]</scope>
    <source>
        <strain evidence="17">ATCC 52028</strain>
    </source>
</reference>
<feature type="region of interest" description="Disordered" evidence="14">
    <location>
        <begin position="80"/>
        <end position="101"/>
    </location>
</feature>
<dbReference type="GO" id="GO:1990246">
    <property type="term" value="C:uniplex complex"/>
    <property type="evidence" value="ECO:0007669"/>
    <property type="project" value="TreeGrafter"/>
</dbReference>
<dbReference type="InterPro" id="IPR011992">
    <property type="entry name" value="EF-hand-dom_pair"/>
</dbReference>
<evidence type="ECO:0000256" key="12">
    <source>
        <dbReference type="ARBA" id="ARBA00023136"/>
    </source>
</evidence>
<dbReference type="InterPro" id="IPR018247">
    <property type="entry name" value="EF_Hand_1_Ca_BS"/>
</dbReference>
<dbReference type="Gene3D" id="1.10.238.10">
    <property type="entry name" value="EF-hand"/>
    <property type="match status" value="2"/>
</dbReference>
<comment type="similarity">
    <text evidence="13">Belongs to the MICU1 family. MICU1 subfamily.</text>
</comment>
<evidence type="ECO:0000259" key="15">
    <source>
        <dbReference type="PROSITE" id="PS50222"/>
    </source>
</evidence>
<evidence type="ECO:0000313" key="17">
    <source>
        <dbReference type="Proteomes" id="UP000274922"/>
    </source>
</evidence>
<dbReference type="GO" id="GO:0051560">
    <property type="term" value="P:mitochondrial calcium ion homeostasis"/>
    <property type="evidence" value="ECO:0007669"/>
    <property type="project" value="TreeGrafter"/>
</dbReference>
<dbReference type="Pfam" id="PF13833">
    <property type="entry name" value="EF-hand_8"/>
    <property type="match status" value="1"/>
</dbReference>
<evidence type="ECO:0000256" key="3">
    <source>
        <dbReference type="ARBA" id="ARBA00022448"/>
    </source>
</evidence>
<evidence type="ECO:0000256" key="5">
    <source>
        <dbReference type="ARBA" id="ARBA00022723"/>
    </source>
</evidence>
<dbReference type="Proteomes" id="UP000274922">
    <property type="component" value="Unassembled WGS sequence"/>
</dbReference>
<dbReference type="AlphaFoldDB" id="A0A4V1IUT1"/>
<dbReference type="InterPro" id="IPR002048">
    <property type="entry name" value="EF_hand_dom"/>
</dbReference>
<dbReference type="OrthoDB" id="186625at2759"/>
<gene>
    <name evidence="16" type="ORF">CXG81DRAFT_25674</name>
</gene>
<keyword evidence="4" id="KW-0109">Calcium transport</keyword>
<keyword evidence="11" id="KW-0496">Mitochondrion</keyword>
<dbReference type="PROSITE" id="PS00018">
    <property type="entry name" value="EF_HAND_1"/>
    <property type="match status" value="3"/>
</dbReference>
<feature type="domain" description="EF-hand" evidence="15">
    <location>
        <begin position="421"/>
        <end position="456"/>
    </location>
</feature>
<protein>
    <recommendedName>
        <fullName evidence="15">EF-hand domain-containing protein</fullName>
    </recommendedName>
</protein>
<evidence type="ECO:0000256" key="2">
    <source>
        <dbReference type="ARBA" id="ARBA00004569"/>
    </source>
</evidence>
<dbReference type="Pfam" id="PF13202">
    <property type="entry name" value="EF-hand_5"/>
    <property type="match status" value="2"/>
</dbReference>
<dbReference type="CDD" id="cd00051">
    <property type="entry name" value="EFh"/>
    <property type="match status" value="1"/>
</dbReference>
<keyword evidence="3" id="KW-0813">Transport</keyword>
<comment type="subcellular location">
    <subcellularLocation>
        <location evidence="1">Mitochondrion inner membrane</location>
    </subcellularLocation>
    <subcellularLocation>
        <location evidence="2">Mitochondrion intermembrane space</location>
    </subcellularLocation>
</comment>
<dbReference type="PROSITE" id="PS50222">
    <property type="entry name" value="EF_HAND_2"/>
    <property type="match status" value="3"/>
</dbReference>
<feature type="domain" description="EF-hand" evidence="15">
    <location>
        <begin position="218"/>
        <end position="249"/>
    </location>
</feature>
<feature type="domain" description="EF-hand" evidence="15">
    <location>
        <begin position="180"/>
        <end position="215"/>
    </location>
</feature>
<keyword evidence="12" id="KW-0472">Membrane</keyword>
<accession>A0A4V1IUT1</accession>